<feature type="compositionally biased region" description="Polar residues" evidence="1">
    <location>
        <begin position="859"/>
        <end position="886"/>
    </location>
</feature>
<name>V2X425_MONRO</name>
<dbReference type="EMBL" id="AWSO01000768">
    <property type="protein sequence ID" value="ESK87536.1"/>
    <property type="molecule type" value="Genomic_DNA"/>
</dbReference>
<feature type="compositionally biased region" description="Polar residues" evidence="1">
    <location>
        <begin position="760"/>
        <end position="769"/>
    </location>
</feature>
<dbReference type="GO" id="GO:0006897">
    <property type="term" value="P:endocytosis"/>
    <property type="evidence" value="ECO:0007669"/>
    <property type="project" value="TreeGrafter"/>
</dbReference>
<evidence type="ECO:0000259" key="3">
    <source>
        <dbReference type="PROSITE" id="PS50031"/>
    </source>
</evidence>
<evidence type="ECO:0000259" key="2">
    <source>
        <dbReference type="PROSITE" id="PS50030"/>
    </source>
</evidence>
<dbReference type="PANTHER" id="PTHR11216:SF170">
    <property type="entry name" value="DYNAMIN ASSOCIATED PROTEIN 160, ISOFORM D"/>
    <property type="match status" value="1"/>
</dbReference>
<feature type="compositionally biased region" description="Low complexity" evidence="1">
    <location>
        <begin position="818"/>
        <end position="837"/>
    </location>
</feature>
<dbReference type="Proteomes" id="UP000017559">
    <property type="component" value="Unassembled WGS sequence"/>
</dbReference>
<dbReference type="Gene3D" id="1.10.8.10">
    <property type="entry name" value="DNA helicase RuvA subunit, C-terminal domain"/>
    <property type="match status" value="1"/>
</dbReference>
<feature type="domain" description="EF-hand" evidence="4">
    <location>
        <begin position="347"/>
        <end position="382"/>
    </location>
</feature>
<evidence type="ECO:0000313" key="5">
    <source>
        <dbReference type="EMBL" id="ESK87536.1"/>
    </source>
</evidence>
<gene>
    <name evidence="5" type="ORF">Moror_2026</name>
</gene>
<feature type="compositionally biased region" description="Basic and acidic residues" evidence="1">
    <location>
        <begin position="791"/>
        <end position="802"/>
    </location>
</feature>
<dbReference type="KEGG" id="mrr:Moror_2026"/>
<comment type="caution">
    <text evidence="5">The sequence shown here is derived from an EMBL/GenBank/DDBJ whole genome shotgun (WGS) entry which is preliminary data.</text>
</comment>
<dbReference type="PROSITE" id="PS50031">
    <property type="entry name" value="EH"/>
    <property type="match status" value="3"/>
</dbReference>
<feature type="compositionally biased region" description="Basic and acidic residues" evidence="1">
    <location>
        <begin position="656"/>
        <end position="666"/>
    </location>
</feature>
<feature type="compositionally biased region" description="Low complexity" evidence="1">
    <location>
        <begin position="1178"/>
        <end position="1191"/>
    </location>
</feature>
<dbReference type="Pfam" id="PF12763">
    <property type="entry name" value="EH"/>
    <property type="match status" value="3"/>
</dbReference>
<dbReference type="InterPro" id="IPR011992">
    <property type="entry name" value="EF-hand-dom_pair"/>
</dbReference>
<feature type="compositionally biased region" description="Basic and acidic residues" evidence="1">
    <location>
        <begin position="495"/>
        <end position="505"/>
    </location>
</feature>
<dbReference type="PANTHER" id="PTHR11216">
    <property type="entry name" value="EH DOMAIN"/>
    <property type="match status" value="1"/>
</dbReference>
<dbReference type="GO" id="GO:0016197">
    <property type="term" value="P:endosomal transport"/>
    <property type="evidence" value="ECO:0007669"/>
    <property type="project" value="TreeGrafter"/>
</dbReference>
<sequence length="1319" mass="138974">MSSSFSPTQGELTLAGQIFAQTDSQKLGILKGDEAVRIFGGAKLAPTVLGEIWNIADADNNGWLSRKGIAIALRLMGWAQKGEKISKDLVNKPGPLPVIEGLAPTAQHTGLAPQLTGMSIPKSPPPGLPPISQADKTKFHNMFMKAGPVNGLLSADQARDLFLKSKLPNDTLLQIWNLADTQDRGALDVVDFALGMYFIQGTMSGTISTLPDSLPQRLYQQAAAGLTTSGSFSPGPTQSTFPQTRAPIQPQYTGQTPVMQPQYTGQTSVLQPQNTGMSTQKRPAPTLPARPNPSQIGSGAFGVQASQWDVTAAEKTNADRYFDTLDTAKAGYIEGDVAVPFMLESKLPDDVLAHIWDLSDLSNNGRLSRDGFAVAMHLIQKKLAGGDLPETLPPSLIPPSMRTNGATPFASGTHRPAPPPPMSQQPAPEPTQDLFSFDDTPPASATSPPPSGPFSIAMQSTGPQPRSVSSPPPPPASRDPFGSGRDLLSDDDEPVSSRELHDRSAEIGNIQNQLNSTNRSMETAKSERVNLEQTLADQASQLSSLQTQLSLAKAAYETETKSLAHLKDRHANQMAEIQKTRQELITAESDLSALRVEKAEIEGAFLRDKEEARELHKKMIETSQQTETLKAETEKAKKDAKQQKGLLAIAKKQLASKEAERAKAEKELEEASAEVTSINKGREEAETELERLAAYSGIAPASPTADTSVISSPGRTISPDSLMFAASQPLPATPDLNSPAVGVASPSKSNNPFERLAMTGSPSPRSQSPFLPFTNAAVPTPPVADVNAADAAEKTAEPSKDHEDDDPFGFSKEANGLASASEPTPTTTSTASDTGTPKAEPIAIPKAVASAMPGAFGSPTESELFTTPPSTAVPQFEASPQRQTTIDAAASKFPEIDGTVSPGDKKVPEVSGETDLGSSLRELEVDESDSDSSDDEDEVPLAELAKTKTAEAQSQPEKKETTSFDDIFGVSSDEPATAADKPKNELPTDAFGMPVSKNVGQEALSESQPTSISHVASPTEAGVSAFDEAMGNMSSTAPSTAPSSSAQPQFSFDSAFDDNFDFGAAGGTSFPPAPKTNGHAPATNGDDGFDSLFSSQPPTSVVTNSAADSTPKPQAPTLPNNTSTNPSAGPSFDDVFSGFGSAPSLNLDAPASPKAATQEAATADSPARKPFPSASIDSPTTSPRPSVTRTTTPPPRAKSPPPRVGSPKPPRPSTASGSSRDGQEKEKKEPPPRHSKLSIRLPFGKKKKQQHEPPPPPPSQMLTPPQEEPDRQGSPAGDDDVEAVKQLTAMGFSRSQAVAALERYGYDVPRALNSLLGQG</sequence>
<feature type="domain" description="EH" evidence="3">
    <location>
        <begin position="135"/>
        <end position="225"/>
    </location>
</feature>
<dbReference type="PROSITE" id="PS50222">
    <property type="entry name" value="EF_HAND_2"/>
    <property type="match status" value="1"/>
</dbReference>
<reference evidence="5 6" key="1">
    <citation type="journal article" date="2014" name="BMC Genomics">
        <title>Genome and secretome analysis of the hemibiotrophic fungal pathogen, Moniliophthora roreri, which causes frosty pod rot disease of cacao: mechanisms of the biotrophic and necrotrophic phases.</title>
        <authorList>
            <person name="Meinhardt L.W."/>
            <person name="Costa G.G.L."/>
            <person name="Thomazella D.P.T."/>
            <person name="Teixeira P.J.P.L."/>
            <person name="Carazzolle M.F."/>
            <person name="Schuster S.C."/>
            <person name="Carlson J.E."/>
            <person name="Guiltinan M.J."/>
            <person name="Mieczkowski P."/>
            <person name="Farmer A."/>
            <person name="Ramaraj T."/>
            <person name="Crozier J."/>
            <person name="Davis R.E."/>
            <person name="Shao J."/>
            <person name="Melnick R.L."/>
            <person name="Pereira G.A.G."/>
            <person name="Bailey B.A."/>
        </authorList>
    </citation>
    <scope>NUCLEOTIDE SEQUENCE [LARGE SCALE GENOMIC DNA]</scope>
    <source>
        <strain evidence="5 6">MCA 2997</strain>
    </source>
</reference>
<keyword evidence="6" id="KW-1185">Reference proteome</keyword>
<feature type="region of interest" description="Disordered" evidence="1">
    <location>
        <begin position="700"/>
        <end position="1282"/>
    </location>
</feature>
<dbReference type="CDD" id="cd14270">
    <property type="entry name" value="UBA"/>
    <property type="match status" value="1"/>
</dbReference>
<proteinExistence type="predicted"/>
<feature type="compositionally biased region" description="Pro residues" evidence="1">
    <location>
        <begin position="416"/>
        <end position="429"/>
    </location>
</feature>
<dbReference type="InterPro" id="IPR002048">
    <property type="entry name" value="EF_hand_dom"/>
</dbReference>
<dbReference type="PROSITE" id="PS50030">
    <property type="entry name" value="UBA"/>
    <property type="match status" value="1"/>
</dbReference>
<dbReference type="GO" id="GO:0005886">
    <property type="term" value="C:plasma membrane"/>
    <property type="evidence" value="ECO:0007669"/>
    <property type="project" value="TreeGrafter"/>
</dbReference>
<dbReference type="GO" id="GO:0005737">
    <property type="term" value="C:cytoplasm"/>
    <property type="evidence" value="ECO:0007669"/>
    <property type="project" value="TreeGrafter"/>
</dbReference>
<organism evidence="5 6">
    <name type="scientific">Moniliophthora roreri (strain MCA 2997)</name>
    <name type="common">Cocoa frosty pod rot fungus</name>
    <name type="synonym">Crinipellis roreri</name>
    <dbReference type="NCBI Taxonomy" id="1381753"/>
    <lineage>
        <taxon>Eukaryota</taxon>
        <taxon>Fungi</taxon>
        <taxon>Dikarya</taxon>
        <taxon>Basidiomycota</taxon>
        <taxon>Agaricomycotina</taxon>
        <taxon>Agaricomycetes</taxon>
        <taxon>Agaricomycetidae</taxon>
        <taxon>Agaricales</taxon>
        <taxon>Marasmiineae</taxon>
        <taxon>Marasmiaceae</taxon>
        <taxon>Moniliophthora</taxon>
    </lineage>
</organism>
<feature type="compositionally biased region" description="Polar residues" evidence="1">
    <location>
        <begin position="269"/>
        <end position="281"/>
    </location>
</feature>
<evidence type="ECO:0000313" key="6">
    <source>
        <dbReference type="Proteomes" id="UP000017559"/>
    </source>
</evidence>
<feature type="compositionally biased region" description="Acidic residues" evidence="1">
    <location>
        <begin position="924"/>
        <end position="940"/>
    </location>
</feature>
<protein>
    <submittedName>
        <fullName evidence="5">Ef hand domain-containing protein</fullName>
    </submittedName>
</protein>
<feature type="compositionally biased region" description="Basic and acidic residues" evidence="1">
    <location>
        <begin position="1221"/>
        <end position="1232"/>
    </location>
</feature>
<dbReference type="Gene3D" id="1.10.238.10">
    <property type="entry name" value="EF-hand"/>
    <property type="match status" value="3"/>
</dbReference>
<dbReference type="SUPFAM" id="SSF46934">
    <property type="entry name" value="UBA-like"/>
    <property type="match status" value="1"/>
</dbReference>
<dbReference type="STRING" id="1381753.V2X425"/>
<dbReference type="Pfam" id="PF00627">
    <property type="entry name" value="UBA"/>
    <property type="match status" value="1"/>
</dbReference>
<dbReference type="SUPFAM" id="SSF47473">
    <property type="entry name" value="EF-hand"/>
    <property type="match status" value="3"/>
</dbReference>
<feature type="region of interest" description="Disordered" evidence="1">
    <location>
        <begin position="656"/>
        <end position="684"/>
    </location>
</feature>
<feature type="compositionally biased region" description="Polar residues" evidence="1">
    <location>
        <begin position="1004"/>
        <end position="1016"/>
    </location>
</feature>
<feature type="region of interest" description="Disordered" evidence="1">
    <location>
        <begin position="385"/>
        <end position="515"/>
    </location>
</feature>
<dbReference type="SMART" id="SM00165">
    <property type="entry name" value="UBA"/>
    <property type="match status" value="1"/>
</dbReference>
<dbReference type="CDD" id="cd00052">
    <property type="entry name" value="EH"/>
    <property type="match status" value="3"/>
</dbReference>
<dbReference type="OrthoDB" id="524326at2759"/>
<dbReference type="HOGENOM" id="CLU_006395_0_0_1"/>
<feature type="domain" description="EH" evidence="3">
    <location>
        <begin position="314"/>
        <end position="403"/>
    </location>
</feature>
<feature type="compositionally biased region" description="Pro residues" evidence="1">
    <location>
        <begin position="1192"/>
        <end position="1212"/>
    </location>
</feature>
<feature type="compositionally biased region" description="Low complexity" evidence="1">
    <location>
        <begin position="1034"/>
        <end position="1054"/>
    </location>
</feature>
<feature type="compositionally biased region" description="Basic residues" evidence="1">
    <location>
        <begin position="1233"/>
        <end position="1249"/>
    </location>
</feature>
<dbReference type="GO" id="GO:0005509">
    <property type="term" value="F:calcium ion binding"/>
    <property type="evidence" value="ECO:0007669"/>
    <property type="project" value="InterPro"/>
</dbReference>
<feature type="compositionally biased region" description="Polar residues" evidence="1">
    <location>
        <begin position="704"/>
        <end position="719"/>
    </location>
</feature>
<feature type="compositionally biased region" description="Polar residues" evidence="1">
    <location>
        <begin position="1092"/>
        <end position="1128"/>
    </location>
</feature>
<accession>V2X425</accession>
<dbReference type="InterPro" id="IPR000261">
    <property type="entry name" value="EH_dom"/>
</dbReference>
<dbReference type="SMART" id="SM00027">
    <property type="entry name" value="EH"/>
    <property type="match status" value="3"/>
</dbReference>
<feature type="domain" description="EH" evidence="3">
    <location>
        <begin position="11"/>
        <end position="97"/>
    </location>
</feature>
<feature type="compositionally biased region" description="Low complexity" evidence="1">
    <location>
        <begin position="774"/>
        <end position="790"/>
    </location>
</feature>
<feature type="domain" description="UBA" evidence="2">
    <location>
        <begin position="1276"/>
        <end position="1318"/>
    </location>
</feature>
<feature type="region of interest" description="Disordered" evidence="1">
    <location>
        <begin position="269"/>
        <end position="288"/>
    </location>
</feature>
<evidence type="ECO:0000259" key="4">
    <source>
        <dbReference type="PROSITE" id="PS50222"/>
    </source>
</evidence>
<evidence type="ECO:0000256" key="1">
    <source>
        <dbReference type="SAM" id="MobiDB-lite"/>
    </source>
</evidence>
<dbReference type="InterPro" id="IPR009060">
    <property type="entry name" value="UBA-like_sf"/>
</dbReference>
<dbReference type="InterPro" id="IPR015940">
    <property type="entry name" value="UBA"/>
</dbReference>